<dbReference type="EMBL" id="JWZX01001897">
    <property type="protein sequence ID" value="KOO31921.1"/>
    <property type="molecule type" value="Genomic_DNA"/>
</dbReference>
<dbReference type="PANTHER" id="PTHR10858:SF23">
    <property type="entry name" value="DEOXYRIBONUCLEASE II"/>
    <property type="match status" value="1"/>
</dbReference>
<accession>A0A0M0JZ46</accession>
<proteinExistence type="inferred from homology"/>
<reference evidence="5" key="1">
    <citation type="journal article" date="2015" name="PLoS Genet.">
        <title>Genome Sequence and Transcriptome Analyses of Chrysochromulina tobin: Metabolic Tools for Enhanced Algal Fitness in the Prominent Order Prymnesiales (Haptophyceae).</title>
        <authorList>
            <person name="Hovde B.T."/>
            <person name="Deodato C.R."/>
            <person name="Hunsperger H.M."/>
            <person name="Ryken S.A."/>
            <person name="Yost W."/>
            <person name="Jha R.K."/>
            <person name="Patterson J."/>
            <person name="Monnat R.J. Jr."/>
            <person name="Barlow S.B."/>
            <person name="Starkenburg S.R."/>
            <person name="Cattolico R.A."/>
        </authorList>
    </citation>
    <scope>NUCLEOTIDE SEQUENCE</scope>
    <source>
        <strain evidence="5">CCMP291</strain>
    </source>
</reference>
<dbReference type="GO" id="GO:0004531">
    <property type="term" value="F:deoxyribonuclease II activity"/>
    <property type="evidence" value="ECO:0007669"/>
    <property type="project" value="InterPro"/>
</dbReference>
<keyword evidence="5" id="KW-1185">Reference proteome</keyword>
<evidence type="ECO:0000256" key="2">
    <source>
        <dbReference type="ARBA" id="ARBA00022801"/>
    </source>
</evidence>
<evidence type="ECO:0000313" key="5">
    <source>
        <dbReference type="Proteomes" id="UP000037460"/>
    </source>
</evidence>
<sequence>MALLLPVLAISAKLGCVNEAGEAVDWWFLYKHPRWTDASHKTCIGDCTGSTYVYSTSASPTSWTVGAHTVFQTSSLFGLQLAGVYDGSVTNYVFYNDQLPDGGGSSSSHGHSKGFFAFDETSAFFVQHSVPDFPEYVKAGYQYGDGQTYYGQHAFCMSLTPKMLNEIALVMQYAYPQVYDKRLDITSWPNINAVAAEQKLPGTTVTTIDVGWATLHLQGKASAAEIDMLDLITAPALKTDLWSQSWLNTGGVIGGYCVPPGEGYNVTDILTIQLPGEEPPDVHATQVDHSKWAVAKTESDDWFCALDNNHVDPGQTCCSGSGESYTSEGSCKQYGAVHGCVWENGVCDIPKPLPPPPPKPGPTPGNCCYHADATCSPGQTCCSGSGESYTSEGSCKQYGAVHGCVWENGVCDIPKSLPRGGPTPGNCCYHADATCSPGQTCCSGSNESYTSEGSCKQYGAVHGCVWENGVCDIPKSLPGIRALAQANCIQMGGECCAAPGGDVHKCPVRTSDCEPIASCCCD</sequence>
<name>A0A0M0JZ46_9EUKA</name>
<feature type="signal peptide" evidence="3">
    <location>
        <begin position="1"/>
        <end position="19"/>
    </location>
</feature>
<gene>
    <name evidence="4" type="ORF">Ctob_015141</name>
</gene>
<organism evidence="4 5">
    <name type="scientific">Chrysochromulina tobinii</name>
    <dbReference type="NCBI Taxonomy" id="1460289"/>
    <lineage>
        <taxon>Eukaryota</taxon>
        <taxon>Haptista</taxon>
        <taxon>Haptophyta</taxon>
        <taxon>Prymnesiophyceae</taxon>
        <taxon>Prymnesiales</taxon>
        <taxon>Chrysochromulinaceae</taxon>
        <taxon>Chrysochromulina</taxon>
    </lineage>
</organism>
<keyword evidence="3" id="KW-0732">Signal</keyword>
<keyword evidence="2" id="KW-0378">Hydrolase</keyword>
<dbReference type="OrthoDB" id="10261598at2759"/>
<feature type="chain" id="PRO_5005602252" evidence="3">
    <location>
        <begin position="20"/>
        <end position="522"/>
    </location>
</feature>
<comment type="similarity">
    <text evidence="1">Belongs to the DNase II family.</text>
</comment>
<dbReference type="Pfam" id="PF03265">
    <property type="entry name" value="DNase_II"/>
    <property type="match status" value="1"/>
</dbReference>
<dbReference type="InterPro" id="IPR004947">
    <property type="entry name" value="DNase_II"/>
</dbReference>
<protein>
    <submittedName>
        <fullName evidence="4">Uncharacterized protein</fullName>
    </submittedName>
</protein>
<evidence type="ECO:0000256" key="1">
    <source>
        <dbReference type="ARBA" id="ARBA00007527"/>
    </source>
</evidence>
<evidence type="ECO:0000256" key="3">
    <source>
        <dbReference type="SAM" id="SignalP"/>
    </source>
</evidence>
<evidence type="ECO:0000313" key="4">
    <source>
        <dbReference type="EMBL" id="KOO31921.1"/>
    </source>
</evidence>
<dbReference type="AlphaFoldDB" id="A0A0M0JZ46"/>
<dbReference type="PANTHER" id="PTHR10858">
    <property type="entry name" value="DEOXYRIBONUCLEASE II"/>
    <property type="match status" value="1"/>
</dbReference>
<dbReference type="Proteomes" id="UP000037460">
    <property type="component" value="Unassembled WGS sequence"/>
</dbReference>
<comment type="caution">
    <text evidence="4">The sequence shown here is derived from an EMBL/GenBank/DDBJ whole genome shotgun (WGS) entry which is preliminary data.</text>
</comment>